<reference evidence="2" key="1">
    <citation type="journal article" date="2020" name="Stud. Mycol.">
        <title>101 Dothideomycetes genomes: a test case for predicting lifestyles and emergence of pathogens.</title>
        <authorList>
            <person name="Haridas S."/>
            <person name="Albert R."/>
            <person name="Binder M."/>
            <person name="Bloem J."/>
            <person name="Labutti K."/>
            <person name="Salamov A."/>
            <person name="Andreopoulos B."/>
            <person name="Baker S."/>
            <person name="Barry K."/>
            <person name="Bills G."/>
            <person name="Bluhm B."/>
            <person name="Cannon C."/>
            <person name="Castanera R."/>
            <person name="Culley D."/>
            <person name="Daum C."/>
            <person name="Ezra D."/>
            <person name="Gonzalez J."/>
            <person name="Henrissat B."/>
            <person name="Kuo A."/>
            <person name="Liang C."/>
            <person name="Lipzen A."/>
            <person name="Lutzoni F."/>
            <person name="Magnuson J."/>
            <person name="Mondo S."/>
            <person name="Nolan M."/>
            <person name="Ohm R."/>
            <person name="Pangilinan J."/>
            <person name="Park H.-J."/>
            <person name="Ramirez L."/>
            <person name="Alfaro M."/>
            <person name="Sun H."/>
            <person name="Tritt A."/>
            <person name="Yoshinaga Y."/>
            <person name="Zwiers L.-H."/>
            <person name="Turgeon B."/>
            <person name="Goodwin S."/>
            <person name="Spatafora J."/>
            <person name="Crous P."/>
            <person name="Grigoriev I."/>
        </authorList>
    </citation>
    <scope>NUCLEOTIDE SEQUENCE</scope>
    <source>
        <strain evidence="2">CBS 207.26</strain>
    </source>
</reference>
<dbReference type="EMBL" id="ML994653">
    <property type="protein sequence ID" value="KAF2181319.1"/>
    <property type="molecule type" value="Genomic_DNA"/>
</dbReference>
<dbReference type="OrthoDB" id="10351119at2759"/>
<proteinExistence type="predicted"/>
<keyword evidence="3" id="KW-1185">Reference proteome</keyword>
<protein>
    <submittedName>
        <fullName evidence="2">Uncharacterized protein</fullName>
    </submittedName>
</protein>
<gene>
    <name evidence="2" type="ORF">K469DRAFT_482538</name>
</gene>
<evidence type="ECO:0000313" key="3">
    <source>
        <dbReference type="Proteomes" id="UP000800200"/>
    </source>
</evidence>
<feature type="non-terminal residue" evidence="2">
    <location>
        <position position="124"/>
    </location>
</feature>
<dbReference type="AlphaFoldDB" id="A0A6A6DSX4"/>
<sequence length="124" mass="13037">MDRPTTPHRGAPPHYGGPPAYSAADDEDESPAHQHQAGASMRLLTNAEDTGYIPSVSPLPSYRKPYVSDLTSSTTSLLSGIDSTMADVGHRKRQPEVGKQAAAEAAIVDMLRDAGPALSQPSNA</sequence>
<organism evidence="2 3">
    <name type="scientific">Zopfia rhizophila CBS 207.26</name>
    <dbReference type="NCBI Taxonomy" id="1314779"/>
    <lineage>
        <taxon>Eukaryota</taxon>
        <taxon>Fungi</taxon>
        <taxon>Dikarya</taxon>
        <taxon>Ascomycota</taxon>
        <taxon>Pezizomycotina</taxon>
        <taxon>Dothideomycetes</taxon>
        <taxon>Dothideomycetes incertae sedis</taxon>
        <taxon>Zopfiaceae</taxon>
        <taxon>Zopfia</taxon>
    </lineage>
</organism>
<feature type="region of interest" description="Disordered" evidence="1">
    <location>
        <begin position="1"/>
        <end position="63"/>
    </location>
</feature>
<dbReference type="Proteomes" id="UP000800200">
    <property type="component" value="Unassembled WGS sequence"/>
</dbReference>
<accession>A0A6A6DSX4</accession>
<evidence type="ECO:0000256" key="1">
    <source>
        <dbReference type="SAM" id="MobiDB-lite"/>
    </source>
</evidence>
<feature type="compositionally biased region" description="Low complexity" evidence="1">
    <location>
        <begin position="7"/>
        <end position="21"/>
    </location>
</feature>
<name>A0A6A6DSX4_9PEZI</name>
<evidence type="ECO:0000313" key="2">
    <source>
        <dbReference type="EMBL" id="KAF2181319.1"/>
    </source>
</evidence>